<name>A0A917FFZ5_9PROT</name>
<proteinExistence type="inferred from homology"/>
<protein>
    <submittedName>
        <fullName evidence="5">Chemotaxis protein</fullName>
    </submittedName>
</protein>
<dbReference type="SMART" id="SM00283">
    <property type="entry name" value="MA"/>
    <property type="match status" value="1"/>
</dbReference>
<dbReference type="PRINTS" id="PR00260">
    <property type="entry name" value="CHEMTRNSDUCR"/>
</dbReference>
<reference evidence="5" key="2">
    <citation type="submission" date="2020-09" db="EMBL/GenBank/DDBJ databases">
        <authorList>
            <person name="Sun Q."/>
            <person name="Zhou Y."/>
        </authorList>
    </citation>
    <scope>NUCLEOTIDE SEQUENCE</scope>
    <source>
        <strain evidence="5">CGMCC 1.15254</strain>
    </source>
</reference>
<dbReference type="SUPFAM" id="SSF58104">
    <property type="entry name" value="Methyl-accepting chemotaxis protein (MCP) signaling domain"/>
    <property type="match status" value="1"/>
</dbReference>
<dbReference type="GO" id="GO:0006935">
    <property type="term" value="P:chemotaxis"/>
    <property type="evidence" value="ECO:0007669"/>
    <property type="project" value="InterPro"/>
</dbReference>
<reference evidence="5" key="1">
    <citation type="journal article" date="2014" name="Int. J. Syst. Evol. Microbiol.">
        <title>Complete genome sequence of Corynebacterium casei LMG S-19264T (=DSM 44701T), isolated from a smear-ripened cheese.</title>
        <authorList>
            <consortium name="US DOE Joint Genome Institute (JGI-PGF)"/>
            <person name="Walter F."/>
            <person name="Albersmeier A."/>
            <person name="Kalinowski J."/>
            <person name="Ruckert C."/>
        </authorList>
    </citation>
    <scope>NUCLEOTIDE SEQUENCE</scope>
    <source>
        <strain evidence="5">CGMCC 1.15254</strain>
    </source>
</reference>
<comment type="caution">
    <text evidence="5">The sequence shown here is derived from an EMBL/GenBank/DDBJ whole genome shotgun (WGS) entry which is preliminary data.</text>
</comment>
<dbReference type="RefSeq" id="WP_188667069.1">
    <property type="nucleotide sequence ID" value="NZ_BMHV01000039.1"/>
</dbReference>
<dbReference type="AlphaFoldDB" id="A0A917FFZ5"/>
<dbReference type="GO" id="GO:0004888">
    <property type="term" value="F:transmembrane signaling receptor activity"/>
    <property type="evidence" value="ECO:0007669"/>
    <property type="project" value="InterPro"/>
</dbReference>
<dbReference type="GO" id="GO:0007165">
    <property type="term" value="P:signal transduction"/>
    <property type="evidence" value="ECO:0007669"/>
    <property type="project" value="UniProtKB-KW"/>
</dbReference>
<dbReference type="InterPro" id="IPR004089">
    <property type="entry name" value="MCPsignal_dom"/>
</dbReference>
<dbReference type="PANTHER" id="PTHR32089">
    <property type="entry name" value="METHYL-ACCEPTING CHEMOTAXIS PROTEIN MCPB"/>
    <property type="match status" value="1"/>
</dbReference>
<dbReference type="EMBL" id="BMHV01000039">
    <property type="protein sequence ID" value="GGF75584.1"/>
    <property type="molecule type" value="Genomic_DNA"/>
</dbReference>
<dbReference type="GO" id="GO:0016020">
    <property type="term" value="C:membrane"/>
    <property type="evidence" value="ECO:0007669"/>
    <property type="project" value="InterPro"/>
</dbReference>
<dbReference type="InterPro" id="IPR004090">
    <property type="entry name" value="Chemotax_Me-accpt_rcpt"/>
</dbReference>
<evidence type="ECO:0000256" key="1">
    <source>
        <dbReference type="ARBA" id="ARBA00023224"/>
    </source>
</evidence>
<keyword evidence="1 3" id="KW-0807">Transducer</keyword>
<evidence type="ECO:0000259" key="4">
    <source>
        <dbReference type="PROSITE" id="PS50111"/>
    </source>
</evidence>
<dbReference type="PROSITE" id="PS50111">
    <property type="entry name" value="CHEMOTAXIS_TRANSDUC_2"/>
    <property type="match status" value="1"/>
</dbReference>
<evidence type="ECO:0000313" key="6">
    <source>
        <dbReference type="Proteomes" id="UP000632498"/>
    </source>
</evidence>
<keyword evidence="6" id="KW-1185">Reference proteome</keyword>
<comment type="similarity">
    <text evidence="2">Belongs to the methyl-accepting chemotaxis (MCP) protein family.</text>
</comment>
<evidence type="ECO:0000256" key="2">
    <source>
        <dbReference type="ARBA" id="ARBA00029447"/>
    </source>
</evidence>
<dbReference type="Proteomes" id="UP000632498">
    <property type="component" value="Unassembled WGS sequence"/>
</dbReference>
<dbReference type="Pfam" id="PF00015">
    <property type="entry name" value="MCPsignal"/>
    <property type="match status" value="1"/>
</dbReference>
<feature type="domain" description="Methyl-accepting transducer" evidence="4">
    <location>
        <begin position="106"/>
        <end position="353"/>
    </location>
</feature>
<sequence>MFVKQDQINHAIDELRQVLQGNFEVRITDIRSEGGVNELLYLMNDIIDRCDAFMRESSACTQHVAQNKYWRKIVMDGMMGDYKVASQKVNGAVEAMGHKVDVFSDTLNHFEEGVLKVSATVSETSEEVEDAARGMERIAECTAQNSTEVAEAAERATQNAQTVSAASEELSASIHEISEQVSKASEVTLLAQADSERISQEVQNLSTSSDQITSVVNLIRDISNQTNMLALNATIEAARAGDAGKGFAVVATEVKELAKQTSLATDQIEAQVKSIQEATQQTVNGIEKIVSQVDFIAQSNESVSAAVQEQTAATSEIARSIEQAANGTQDVNVKIADVADGARETGEASHLVQSKSDILLKESQKLCDGINRFMKQARAVM</sequence>
<evidence type="ECO:0000256" key="3">
    <source>
        <dbReference type="PROSITE-ProRule" id="PRU00284"/>
    </source>
</evidence>
<dbReference type="Gene3D" id="1.10.287.950">
    <property type="entry name" value="Methyl-accepting chemotaxis protein"/>
    <property type="match status" value="1"/>
</dbReference>
<evidence type="ECO:0000313" key="5">
    <source>
        <dbReference type="EMBL" id="GGF75584.1"/>
    </source>
</evidence>
<dbReference type="PANTHER" id="PTHR32089:SF112">
    <property type="entry name" value="LYSOZYME-LIKE PROTEIN-RELATED"/>
    <property type="match status" value="1"/>
</dbReference>
<organism evidence="5 6">
    <name type="scientific">Terasakiella brassicae</name>
    <dbReference type="NCBI Taxonomy" id="1634917"/>
    <lineage>
        <taxon>Bacteria</taxon>
        <taxon>Pseudomonadati</taxon>
        <taxon>Pseudomonadota</taxon>
        <taxon>Alphaproteobacteria</taxon>
        <taxon>Rhodospirillales</taxon>
        <taxon>Terasakiellaceae</taxon>
        <taxon>Terasakiella</taxon>
    </lineage>
</organism>
<accession>A0A917FFZ5</accession>
<gene>
    <name evidence="5" type="ORF">GCM10011332_31980</name>
</gene>